<dbReference type="OrthoDB" id="8479154at2"/>
<keyword evidence="7" id="KW-0472">Membrane</keyword>
<dbReference type="AlphaFoldDB" id="A0A1I4HLR9"/>
<evidence type="ECO:0000256" key="2">
    <source>
        <dbReference type="ARBA" id="ARBA00004613"/>
    </source>
</evidence>
<evidence type="ECO:0000313" key="9">
    <source>
        <dbReference type="EMBL" id="SFL42673.1"/>
    </source>
</evidence>
<dbReference type="InterPro" id="IPR018511">
    <property type="entry name" value="Hemolysin-typ_Ca-bd_CS"/>
</dbReference>
<evidence type="ECO:0000256" key="3">
    <source>
        <dbReference type="ARBA" id="ARBA00022525"/>
    </source>
</evidence>
<dbReference type="EMBL" id="FOSZ01000014">
    <property type="protein sequence ID" value="SFL42673.1"/>
    <property type="molecule type" value="Genomic_DNA"/>
</dbReference>
<dbReference type="InterPro" id="IPR003995">
    <property type="entry name" value="RTX_toxin_determinant-A"/>
</dbReference>
<feature type="region of interest" description="Disordered" evidence="8">
    <location>
        <begin position="1"/>
        <end position="22"/>
    </location>
</feature>
<dbReference type="RefSeq" id="WP_093326147.1">
    <property type="nucleotide sequence ID" value="NZ_FOSZ01000014.1"/>
</dbReference>
<dbReference type="PANTHER" id="PTHR38340:SF1">
    <property type="entry name" value="S-LAYER PROTEIN"/>
    <property type="match status" value="1"/>
</dbReference>
<dbReference type="GO" id="GO:0090729">
    <property type="term" value="F:toxin activity"/>
    <property type="evidence" value="ECO:0007669"/>
    <property type="project" value="UniProtKB-KW"/>
</dbReference>
<keyword evidence="6" id="KW-0843">Virulence</keyword>
<organism evidence="9 10">
    <name type="scientific">Shimia haliotis</name>
    <dbReference type="NCBI Taxonomy" id="1280847"/>
    <lineage>
        <taxon>Bacteria</taxon>
        <taxon>Pseudomonadati</taxon>
        <taxon>Pseudomonadota</taxon>
        <taxon>Alphaproteobacteria</taxon>
        <taxon>Rhodobacterales</taxon>
        <taxon>Roseobacteraceae</taxon>
    </lineage>
</organism>
<dbReference type="Proteomes" id="UP000198851">
    <property type="component" value="Unassembled WGS sequence"/>
</dbReference>
<dbReference type="Gene3D" id="2.150.10.10">
    <property type="entry name" value="Serralysin-like metalloprotease, C-terminal"/>
    <property type="match status" value="5"/>
</dbReference>
<dbReference type="SUPFAM" id="SSF51120">
    <property type="entry name" value="beta-Roll"/>
    <property type="match status" value="4"/>
</dbReference>
<name>A0A1I4HLR9_9RHOB</name>
<evidence type="ECO:0000256" key="5">
    <source>
        <dbReference type="ARBA" id="ARBA00022737"/>
    </source>
</evidence>
<proteinExistence type="predicted"/>
<protein>
    <submittedName>
        <fullName evidence="9">Hemolysin-type calcium-binding repeat-containing protein</fullName>
    </submittedName>
</protein>
<dbReference type="InterPro" id="IPR011049">
    <property type="entry name" value="Serralysin-like_metalloprot_C"/>
</dbReference>
<keyword evidence="4" id="KW-0800">Toxin</keyword>
<evidence type="ECO:0000256" key="7">
    <source>
        <dbReference type="ARBA" id="ARBA00023136"/>
    </source>
</evidence>
<feature type="region of interest" description="Disordered" evidence="8">
    <location>
        <begin position="564"/>
        <end position="748"/>
    </location>
</feature>
<keyword evidence="10" id="KW-1185">Reference proteome</keyword>
<dbReference type="GO" id="GO:0016020">
    <property type="term" value="C:membrane"/>
    <property type="evidence" value="ECO:0007669"/>
    <property type="project" value="UniProtKB-SubCell"/>
</dbReference>
<dbReference type="InterPro" id="IPR050557">
    <property type="entry name" value="RTX_toxin/Mannuronan_C5-epim"/>
</dbReference>
<dbReference type="PROSITE" id="PS00330">
    <property type="entry name" value="HEMOLYSIN_CALCIUM"/>
    <property type="match status" value="6"/>
</dbReference>
<evidence type="ECO:0000313" key="10">
    <source>
        <dbReference type="Proteomes" id="UP000198851"/>
    </source>
</evidence>
<feature type="region of interest" description="Disordered" evidence="8">
    <location>
        <begin position="487"/>
        <end position="514"/>
    </location>
</feature>
<gene>
    <name evidence="9" type="ORF">SAMN04488036_11417</name>
</gene>
<dbReference type="GO" id="GO:0005576">
    <property type="term" value="C:extracellular region"/>
    <property type="evidence" value="ECO:0007669"/>
    <property type="project" value="UniProtKB-SubCell"/>
</dbReference>
<dbReference type="PRINTS" id="PR01488">
    <property type="entry name" value="RTXTOXINA"/>
</dbReference>
<comment type="subcellular location">
    <subcellularLocation>
        <location evidence="1">Membrane</location>
    </subcellularLocation>
    <subcellularLocation>
        <location evidence="2">Secreted</location>
    </subcellularLocation>
</comment>
<keyword evidence="3" id="KW-0964">Secreted</keyword>
<dbReference type="STRING" id="1280847.SAMN04488036_11417"/>
<dbReference type="SUPFAM" id="SSF101898">
    <property type="entry name" value="NHL repeat"/>
    <property type="match status" value="1"/>
</dbReference>
<keyword evidence="5" id="KW-0677">Repeat</keyword>
<evidence type="ECO:0000256" key="4">
    <source>
        <dbReference type="ARBA" id="ARBA00022656"/>
    </source>
</evidence>
<evidence type="ECO:0000256" key="6">
    <source>
        <dbReference type="ARBA" id="ARBA00023026"/>
    </source>
</evidence>
<dbReference type="InterPro" id="IPR001343">
    <property type="entry name" value="Hemolysn_Ca-bd"/>
</dbReference>
<dbReference type="GO" id="GO:0005509">
    <property type="term" value="F:calcium ion binding"/>
    <property type="evidence" value="ECO:0007669"/>
    <property type="project" value="InterPro"/>
</dbReference>
<evidence type="ECO:0000256" key="8">
    <source>
        <dbReference type="SAM" id="MobiDB-lite"/>
    </source>
</evidence>
<sequence length="869" mass="88377">MSTTTTWVGSGLSDVHEGTSQSDNMVGLAGNDNLAGQGGNDLLFGDYSEDNLLEGTDGASSFADYAESGNWTVSDLEGGHQQMTQEVTTEAGGVYNLTLELAANFAGGQPNATVEVLMDGAVIAEFSSDSGSYGAHQVQFTASDESAEITIRSVEGENSGPEIDTSGPIFHYETEIDIGGQDVTVSAFADGQANLYQVLNGTLHVFDVETQTYEVAGVQGTVNVNSMGYNAENDLLYAIAVGDGVDALGNQVSRSDLVMIDAEGNSYRVGETPYRAWTGDFDDQGNLWSFQSSMNHIAVIDVDQFDSDGNPLVSVHRFPAELVGARVYDVAFDAATQSFYGVARPSAEGADTILLVVDVSSGTPTFETVPVTSTVVDGVTLDGVPAMTFGAAIVDADGNLYVGGNAGDHDMDDSTPSSGAIYQVVIDPETGLASLHLLAETPTSYSNDGSADPTAESPFVEVDINSSVLVTGLTLVATSEGELTYDDTLSGNGGNDTLDGGIGEDELTGGGLGDTLLGGQGDDYLHGGAGANGNSTIVSHYDSEGLRYDQFGNLLPENDDVLLGGAGSDTLEGSAGHDTLDGGQSSDVLNGGSGADVLFGSDGDDTLSGGGQNDILSGGSGTDELHGGSGDDDLSGDAGADVLEGGSGSDTLSGGVGEDHLTGGSGDDSLDGGEGSDELIGGSGNDTLNGDSGNDTLAGGSGNDALDGGVGTDSLRGGVGDDVLTGGEGRDSLRGDSGNDVLSGGAGRDYLSGASGDDTLYGGADGDRLYLGAGSDVASGGSGADTFIFRSDDLDGSLDSILDFSVTDGDRLDLRRLEIGFDESDYSAWFQSQVSVIGNDISIQLGNDTTLLLTNTADDIAQLYDSFLF</sequence>
<dbReference type="PRINTS" id="PR00313">
    <property type="entry name" value="CABNDNGRPT"/>
</dbReference>
<feature type="compositionally biased region" description="Acidic residues" evidence="8">
    <location>
        <begin position="668"/>
        <end position="677"/>
    </location>
</feature>
<evidence type="ECO:0000256" key="1">
    <source>
        <dbReference type="ARBA" id="ARBA00004370"/>
    </source>
</evidence>
<accession>A0A1I4HLR9</accession>
<dbReference type="PANTHER" id="PTHR38340">
    <property type="entry name" value="S-LAYER PROTEIN"/>
    <property type="match status" value="1"/>
</dbReference>
<dbReference type="Pfam" id="PF00353">
    <property type="entry name" value="HemolysinCabind"/>
    <property type="match status" value="8"/>
</dbReference>
<reference evidence="10" key="1">
    <citation type="submission" date="2016-10" db="EMBL/GenBank/DDBJ databases">
        <authorList>
            <person name="Varghese N."/>
            <person name="Submissions S."/>
        </authorList>
    </citation>
    <scope>NUCLEOTIDE SEQUENCE [LARGE SCALE GENOMIC DNA]</scope>
    <source>
        <strain evidence="10">DSM 28453</strain>
    </source>
</reference>
<feature type="compositionally biased region" description="Polar residues" evidence="8">
    <location>
        <begin position="685"/>
        <end position="695"/>
    </location>
</feature>